<gene>
    <name evidence="1" type="ORF">AVDCRST_MAG60-640</name>
</gene>
<dbReference type="AlphaFoldDB" id="A0A6J4N5B4"/>
<dbReference type="EMBL" id="CADCUN010000070">
    <property type="protein sequence ID" value="CAA9377844.1"/>
    <property type="molecule type" value="Genomic_DNA"/>
</dbReference>
<sequence>CGWGENWTATASATTARALGARQVHDASTRQRLAGGR</sequence>
<feature type="non-terminal residue" evidence="1">
    <location>
        <position position="1"/>
    </location>
</feature>
<evidence type="ECO:0000313" key="1">
    <source>
        <dbReference type="EMBL" id="CAA9377844.1"/>
    </source>
</evidence>
<name>A0A6J4N5B4_9ACTN</name>
<protein>
    <submittedName>
        <fullName evidence="1">Uncharacterized protein</fullName>
    </submittedName>
</protein>
<feature type="non-terminal residue" evidence="1">
    <location>
        <position position="37"/>
    </location>
</feature>
<proteinExistence type="predicted"/>
<reference evidence="1" key="1">
    <citation type="submission" date="2020-02" db="EMBL/GenBank/DDBJ databases">
        <authorList>
            <person name="Meier V. D."/>
        </authorList>
    </citation>
    <scope>NUCLEOTIDE SEQUENCE</scope>
    <source>
        <strain evidence="1">AVDCRST_MAG60</strain>
    </source>
</reference>
<accession>A0A6J4N5B4</accession>
<organism evidence="1">
    <name type="scientific">uncultured Nocardioides sp</name>
    <dbReference type="NCBI Taxonomy" id="198441"/>
    <lineage>
        <taxon>Bacteria</taxon>
        <taxon>Bacillati</taxon>
        <taxon>Actinomycetota</taxon>
        <taxon>Actinomycetes</taxon>
        <taxon>Propionibacteriales</taxon>
        <taxon>Nocardioidaceae</taxon>
        <taxon>Nocardioides</taxon>
        <taxon>environmental samples</taxon>
    </lineage>
</organism>